<organism evidence="1 2">
    <name type="scientific">Nocardioides massiliensis</name>
    <dbReference type="NCBI Taxonomy" id="1325935"/>
    <lineage>
        <taxon>Bacteria</taxon>
        <taxon>Bacillati</taxon>
        <taxon>Actinomycetota</taxon>
        <taxon>Actinomycetes</taxon>
        <taxon>Propionibacteriales</taxon>
        <taxon>Nocardioidaceae</taxon>
        <taxon>Nocardioides</taxon>
    </lineage>
</organism>
<keyword evidence="2" id="KW-1185">Reference proteome</keyword>
<protein>
    <recommendedName>
        <fullName evidence="3">GNAT family N-acetyltransferase</fullName>
    </recommendedName>
</protein>
<evidence type="ECO:0000313" key="1">
    <source>
        <dbReference type="EMBL" id="MDP9820517.1"/>
    </source>
</evidence>
<reference evidence="1 2" key="1">
    <citation type="submission" date="2023-07" db="EMBL/GenBank/DDBJ databases">
        <title>Sequencing the genomes of 1000 actinobacteria strains.</title>
        <authorList>
            <person name="Klenk H.-P."/>
        </authorList>
    </citation>
    <scope>NUCLEOTIDE SEQUENCE [LARGE SCALE GENOMIC DNA]</scope>
    <source>
        <strain evidence="1 2">GD13</strain>
    </source>
</reference>
<evidence type="ECO:0008006" key="3">
    <source>
        <dbReference type="Google" id="ProtNLM"/>
    </source>
</evidence>
<name>A0ABT9NJV7_9ACTN</name>
<comment type="caution">
    <text evidence="1">The sequence shown here is derived from an EMBL/GenBank/DDBJ whole genome shotgun (WGS) entry which is preliminary data.</text>
</comment>
<sequence length="92" mass="10238">MSTPTTVDHGTLRDDDGEPLEYRVLHPSLPNIPLAWSQVWPGRFTDWQAGRYAAYVESLANKRLGLVACDTRVPHMDWVVFGRPCPSCGAAL</sequence>
<dbReference type="Proteomes" id="UP001240447">
    <property type="component" value="Unassembled WGS sequence"/>
</dbReference>
<dbReference type="EMBL" id="JAUSQM010000001">
    <property type="protein sequence ID" value="MDP9820517.1"/>
    <property type="molecule type" value="Genomic_DNA"/>
</dbReference>
<accession>A0ABT9NJV7</accession>
<gene>
    <name evidence="1" type="ORF">J2S59_000326</name>
</gene>
<proteinExistence type="predicted"/>
<evidence type="ECO:0000313" key="2">
    <source>
        <dbReference type="Proteomes" id="UP001240447"/>
    </source>
</evidence>
<dbReference type="RefSeq" id="WP_068119317.1">
    <property type="nucleotide sequence ID" value="NZ_CCXJ01000178.1"/>
</dbReference>